<sequence>MNIAMNIDQHDFYREFPEHQEAIQQLKQASPHFARLFADYRRVNREVERAEEHDVPLSDVSFEDLKKQRLKLKDELYALLFAKPPC</sequence>
<evidence type="ECO:0000313" key="1">
    <source>
        <dbReference type="EMBL" id="OIQ96743.1"/>
    </source>
</evidence>
<comment type="caution">
    <text evidence="1">The sequence shown here is derived from an EMBL/GenBank/DDBJ whole genome shotgun (WGS) entry which is preliminary data.</text>
</comment>
<dbReference type="InterPro" id="IPR007420">
    <property type="entry name" value="DUF465"/>
</dbReference>
<name>A0A1J5RXQ4_9ZZZZ</name>
<gene>
    <name evidence="1" type="ORF">GALL_212040</name>
</gene>
<accession>A0A1J5RXQ4</accession>
<dbReference type="Pfam" id="PF04325">
    <property type="entry name" value="DUF465"/>
    <property type="match status" value="1"/>
</dbReference>
<proteinExistence type="predicted"/>
<dbReference type="EMBL" id="MLJW01000143">
    <property type="protein sequence ID" value="OIQ96743.1"/>
    <property type="molecule type" value="Genomic_DNA"/>
</dbReference>
<dbReference type="InterPro" id="IPR038444">
    <property type="entry name" value="DUF465_sf"/>
</dbReference>
<reference evidence="1" key="1">
    <citation type="submission" date="2016-10" db="EMBL/GenBank/DDBJ databases">
        <title>Sequence of Gallionella enrichment culture.</title>
        <authorList>
            <person name="Poehlein A."/>
            <person name="Muehling M."/>
            <person name="Daniel R."/>
        </authorList>
    </citation>
    <scope>NUCLEOTIDE SEQUENCE</scope>
</reference>
<protein>
    <recommendedName>
        <fullName evidence="2">Protein containing DUF465</fullName>
    </recommendedName>
</protein>
<dbReference type="AlphaFoldDB" id="A0A1J5RXQ4"/>
<evidence type="ECO:0008006" key="2">
    <source>
        <dbReference type="Google" id="ProtNLM"/>
    </source>
</evidence>
<organism evidence="1">
    <name type="scientific">mine drainage metagenome</name>
    <dbReference type="NCBI Taxonomy" id="410659"/>
    <lineage>
        <taxon>unclassified sequences</taxon>
        <taxon>metagenomes</taxon>
        <taxon>ecological metagenomes</taxon>
    </lineage>
</organism>
<dbReference type="Gene3D" id="6.10.280.50">
    <property type="match status" value="1"/>
</dbReference>